<dbReference type="OrthoDB" id="3897607at2759"/>
<comment type="similarity">
    <text evidence="5">Belongs to the SAT4 family.</text>
</comment>
<keyword evidence="4" id="KW-0472">Membrane</keyword>
<evidence type="ECO:0000256" key="3">
    <source>
        <dbReference type="ARBA" id="ARBA00022989"/>
    </source>
</evidence>
<dbReference type="AlphaFoldDB" id="Q0CEC2"/>
<dbReference type="GO" id="GO:0016020">
    <property type="term" value="C:membrane"/>
    <property type="evidence" value="ECO:0007669"/>
    <property type="project" value="UniProtKB-SubCell"/>
</dbReference>
<evidence type="ECO:0000256" key="4">
    <source>
        <dbReference type="ARBA" id="ARBA00023136"/>
    </source>
</evidence>
<reference evidence="9" key="1">
    <citation type="submission" date="2005-09" db="EMBL/GenBank/DDBJ databases">
        <title>Annotation of the Aspergillus terreus NIH2624 genome.</title>
        <authorList>
            <person name="Birren B.W."/>
            <person name="Lander E.S."/>
            <person name="Galagan J.E."/>
            <person name="Nusbaum C."/>
            <person name="Devon K."/>
            <person name="Henn M."/>
            <person name="Ma L.-J."/>
            <person name="Jaffe D.B."/>
            <person name="Butler J."/>
            <person name="Alvarez P."/>
            <person name="Gnerre S."/>
            <person name="Grabherr M."/>
            <person name="Kleber M."/>
            <person name="Mauceli E.W."/>
            <person name="Brockman W."/>
            <person name="Rounsley S."/>
            <person name="Young S.K."/>
            <person name="LaButti K."/>
            <person name="Pushparaj V."/>
            <person name="DeCaprio D."/>
            <person name="Crawford M."/>
            <person name="Koehrsen M."/>
            <person name="Engels R."/>
            <person name="Montgomery P."/>
            <person name="Pearson M."/>
            <person name="Howarth C."/>
            <person name="Larson L."/>
            <person name="Luoma S."/>
            <person name="White J."/>
            <person name="Alvarado L."/>
            <person name="Kodira C.D."/>
            <person name="Zeng Q."/>
            <person name="Oleary S."/>
            <person name="Yandava C."/>
            <person name="Denning D.W."/>
            <person name="Nierman W.C."/>
            <person name="Milne T."/>
            <person name="Madden K."/>
        </authorList>
    </citation>
    <scope>NUCLEOTIDE SEQUENCE [LARGE SCALE GENOMIC DNA]</scope>
    <source>
        <strain evidence="9">NIH 2624 / FGSC A1156</strain>
    </source>
</reference>
<dbReference type="PANTHER" id="PTHR33048:SF140">
    <property type="entry name" value="ATPASE, PUTATIVE (EUROFUNG)-RELATED"/>
    <property type="match status" value="1"/>
</dbReference>
<feature type="domain" description="Rhodopsin" evidence="7">
    <location>
        <begin position="1"/>
        <end position="56"/>
    </location>
</feature>
<sequence length="160" mass="17730">MGAIASIAVIIRLPFLHFYADSDFLHSTYQIAIWSVVETGLGITASSLVTLRPLFRWLLDENLSYVRHARSSRIDSGKYPLSGHKTEGLKGSHDPSHGRLHTGHDGNSGVINIVLSPLPQDSIQYSSSQEALYPEAWPTTSRHHITVQTTLVQTASDRRQ</sequence>
<feature type="region of interest" description="Disordered" evidence="6">
    <location>
        <begin position="77"/>
        <end position="105"/>
    </location>
</feature>
<dbReference type="Pfam" id="PF20684">
    <property type="entry name" value="Fung_rhodopsin"/>
    <property type="match status" value="1"/>
</dbReference>
<dbReference type="HOGENOM" id="CLU_1834732_0_0_1"/>
<evidence type="ECO:0000256" key="6">
    <source>
        <dbReference type="SAM" id="MobiDB-lite"/>
    </source>
</evidence>
<accession>Q0CEC2</accession>
<organism evidence="8 9">
    <name type="scientific">Aspergillus terreus (strain NIH 2624 / FGSC A1156)</name>
    <dbReference type="NCBI Taxonomy" id="341663"/>
    <lineage>
        <taxon>Eukaryota</taxon>
        <taxon>Fungi</taxon>
        <taxon>Dikarya</taxon>
        <taxon>Ascomycota</taxon>
        <taxon>Pezizomycotina</taxon>
        <taxon>Eurotiomycetes</taxon>
        <taxon>Eurotiomycetidae</taxon>
        <taxon>Eurotiales</taxon>
        <taxon>Aspergillaceae</taxon>
        <taxon>Aspergillus</taxon>
        <taxon>Aspergillus subgen. Circumdati</taxon>
    </lineage>
</organism>
<evidence type="ECO:0000256" key="1">
    <source>
        <dbReference type="ARBA" id="ARBA00004141"/>
    </source>
</evidence>
<name>Q0CEC2_ASPTN</name>
<feature type="compositionally biased region" description="Basic and acidic residues" evidence="6">
    <location>
        <begin position="84"/>
        <end position="97"/>
    </location>
</feature>
<dbReference type="VEuPathDB" id="FungiDB:ATEG_07962"/>
<evidence type="ECO:0000313" key="9">
    <source>
        <dbReference type="Proteomes" id="UP000007963"/>
    </source>
</evidence>
<gene>
    <name evidence="8" type="ORF">ATEG_07962</name>
</gene>
<dbReference type="GeneID" id="4322959"/>
<protein>
    <recommendedName>
        <fullName evidence="7">Rhodopsin domain-containing protein</fullName>
    </recommendedName>
</protein>
<proteinExistence type="inferred from homology"/>
<evidence type="ECO:0000259" key="7">
    <source>
        <dbReference type="Pfam" id="PF20684"/>
    </source>
</evidence>
<evidence type="ECO:0000256" key="5">
    <source>
        <dbReference type="ARBA" id="ARBA00038359"/>
    </source>
</evidence>
<keyword evidence="2" id="KW-0812">Transmembrane</keyword>
<dbReference type="RefSeq" id="XP_001216583.1">
    <property type="nucleotide sequence ID" value="XM_001216583.1"/>
</dbReference>
<comment type="subcellular location">
    <subcellularLocation>
        <location evidence="1">Membrane</location>
        <topology evidence="1">Multi-pass membrane protein</topology>
    </subcellularLocation>
</comment>
<evidence type="ECO:0000313" key="8">
    <source>
        <dbReference type="EMBL" id="EAU32224.1"/>
    </source>
</evidence>
<dbReference type="EMBL" id="CH476604">
    <property type="protein sequence ID" value="EAU32224.1"/>
    <property type="molecule type" value="Genomic_DNA"/>
</dbReference>
<dbReference type="PANTHER" id="PTHR33048">
    <property type="entry name" value="PTH11-LIKE INTEGRAL MEMBRANE PROTEIN (AFU_ORTHOLOGUE AFUA_5G11245)"/>
    <property type="match status" value="1"/>
</dbReference>
<dbReference type="Proteomes" id="UP000007963">
    <property type="component" value="Unassembled WGS sequence"/>
</dbReference>
<keyword evidence="3" id="KW-1133">Transmembrane helix</keyword>
<dbReference type="InterPro" id="IPR052337">
    <property type="entry name" value="SAT4-like"/>
</dbReference>
<evidence type="ECO:0000256" key="2">
    <source>
        <dbReference type="ARBA" id="ARBA00022692"/>
    </source>
</evidence>
<dbReference type="InterPro" id="IPR049326">
    <property type="entry name" value="Rhodopsin_dom_fungi"/>
</dbReference>